<dbReference type="EMBL" id="HACA01012071">
    <property type="protein sequence ID" value="CDW29432.1"/>
    <property type="molecule type" value="Transcribed_RNA"/>
</dbReference>
<protein>
    <submittedName>
        <fullName evidence="1">Uncharacterized protein</fullName>
    </submittedName>
</protein>
<dbReference type="AlphaFoldDB" id="A0A0K2TUV0"/>
<name>A0A0K2TUV0_LEPSM</name>
<sequence>MTKPNCCTSSPSKFLGSRVKSNTIYDSNPYKGNASCES</sequence>
<organism evidence="1">
    <name type="scientific">Lepeophtheirus salmonis</name>
    <name type="common">Salmon louse</name>
    <name type="synonym">Caligus salmonis</name>
    <dbReference type="NCBI Taxonomy" id="72036"/>
    <lineage>
        <taxon>Eukaryota</taxon>
        <taxon>Metazoa</taxon>
        <taxon>Ecdysozoa</taxon>
        <taxon>Arthropoda</taxon>
        <taxon>Crustacea</taxon>
        <taxon>Multicrustacea</taxon>
        <taxon>Hexanauplia</taxon>
        <taxon>Copepoda</taxon>
        <taxon>Siphonostomatoida</taxon>
        <taxon>Caligidae</taxon>
        <taxon>Lepeophtheirus</taxon>
    </lineage>
</organism>
<evidence type="ECO:0000313" key="1">
    <source>
        <dbReference type="EMBL" id="CDW29432.1"/>
    </source>
</evidence>
<accession>A0A0K2TUV0</accession>
<reference evidence="1" key="1">
    <citation type="submission" date="2014-05" db="EMBL/GenBank/DDBJ databases">
        <authorList>
            <person name="Chronopoulou M."/>
        </authorList>
    </citation>
    <scope>NUCLEOTIDE SEQUENCE</scope>
    <source>
        <tissue evidence="1">Whole organism</tissue>
    </source>
</reference>
<proteinExistence type="predicted"/>